<evidence type="ECO:0000313" key="10">
    <source>
        <dbReference type="Ensembl" id="ENSUMAP00000022521"/>
    </source>
</evidence>
<keyword evidence="4" id="KW-0297">G-protein coupled receptor</keyword>
<name>A0A452UNF6_URSMA</name>
<keyword evidence="3 8" id="KW-1133">Transmembrane helix</keyword>
<comment type="subcellular location">
    <subcellularLocation>
        <location evidence="1">Membrane</location>
        <topology evidence="1">Multi-pass membrane protein</topology>
    </subcellularLocation>
</comment>
<evidence type="ECO:0000259" key="9">
    <source>
        <dbReference type="PROSITE" id="PS50262"/>
    </source>
</evidence>
<evidence type="ECO:0000256" key="8">
    <source>
        <dbReference type="SAM" id="Phobius"/>
    </source>
</evidence>
<evidence type="ECO:0000256" key="5">
    <source>
        <dbReference type="ARBA" id="ARBA00023136"/>
    </source>
</evidence>
<dbReference type="PANTHER" id="PTHR24235">
    <property type="entry name" value="NEUROPEPTIDE Y RECEPTOR"/>
    <property type="match status" value="1"/>
</dbReference>
<dbReference type="PRINTS" id="PR00237">
    <property type="entry name" value="GPCRRHODOPSN"/>
</dbReference>
<dbReference type="InterPro" id="IPR000276">
    <property type="entry name" value="GPCR_Rhodpsn"/>
</dbReference>
<evidence type="ECO:0000256" key="2">
    <source>
        <dbReference type="ARBA" id="ARBA00022692"/>
    </source>
</evidence>
<sequence length="129" mass="15214">LMPTGRETEGQLNENKRINTMLISIVVMFGACWLPLNIVLMNCYHDLVVVICHLIAMLSTCINPLFYGFLNKNFQKDLVVLIHHCWRFAPQERYRKYTETQKHRDTHTDTHIDTHQPFSLRRKTLNNST</sequence>
<protein>
    <recommendedName>
        <fullName evidence="9">G-protein coupled receptors family 1 profile domain-containing protein</fullName>
    </recommendedName>
</protein>
<dbReference type="OMA" id="THIDTHQ"/>
<evidence type="ECO:0000256" key="1">
    <source>
        <dbReference type="ARBA" id="ARBA00004141"/>
    </source>
</evidence>
<keyword evidence="2 8" id="KW-0812">Transmembrane</keyword>
<dbReference type="Pfam" id="PF00001">
    <property type="entry name" value="7tm_1"/>
    <property type="match status" value="1"/>
</dbReference>
<dbReference type="PANTHER" id="PTHR24235:SF16">
    <property type="entry name" value="NEUROPEPTIDE Y RECEPTOR TYPE 6-RELATED"/>
    <property type="match status" value="1"/>
</dbReference>
<keyword evidence="5 8" id="KW-0472">Membrane</keyword>
<feature type="transmembrane region" description="Helical" evidence="8">
    <location>
        <begin position="21"/>
        <end position="41"/>
    </location>
</feature>
<keyword evidence="6" id="KW-0675">Receptor</keyword>
<dbReference type="PROSITE" id="PS50262">
    <property type="entry name" value="G_PROTEIN_RECEP_F1_2"/>
    <property type="match status" value="1"/>
</dbReference>
<proteinExistence type="predicted"/>
<evidence type="ECO:0000256" key="3">
    <source>
        <dbReference type="ARBA" id="ARBA00022989"/>
    </source>
</evidence>
<feature type="domain" description="G-protein coupled receptors family 1 profile" evidence="9">
    <location>
        <begin position="1"/>
        <end position="67"/>
    </location>
</feature>
<evidence type="ECO:0000256" key="4">
    <source>
        <dbReference type="ARBA" id="ARBA00023040"/>
    </source>
</evidence>
<dbReference type="GO" id="GO:0043005">
    <property type="term" value="C:neuron projection"/>
    <property type="evidence" value="ECO:0007669"/>
    <property type="project" value="TreeGrafter"/>
</dbReference>
<dbReference type="InterPro" id="IPR017452">
    <property type="entry name" value="GPCR_Rhodpsn_7TM"/>
</dbReference>
<dbReference type="GO" id="GO:0042923">
    <property type="term" value="F:neuropeptide binding"/>
    <property type="evidence" value="ECO:0007669"/>
    <property type="project" value="TreeGrafter"/>
</dbReference>
<reference evidence="10" key="1">
    <citation type="submission" date="2019-03" db="UniProtKB">
        <authorList>
            <consortium name="Ensembl"/>
        </authorList>
    </citation>
    <scope>IDENTIFICATION</scope>
</reference>
<accession>A0A452UNF6</accession>
<feature type="transmembrane region" description="Helical" evidence="8">
    <location>
        <begin position="47"/>
        <end position="70"/>
    </location>
</feature>
<dbReference type="GO" id="GO:0005886">
    <property type="term" value="C:plasma membrane"/>
    <property type="evidence" value="ECO:0007669"/>
    <property type="project" value="TreeGrafter"/>
</dbReference>
<dbReference type="GeneTree" id="ENSGT00940000163511"/>
<dbReference type="Ensembl" id="ENSUMAT00000026696.1">
    <property type="protein sequence ID" value="ENSUMAP00000022521.1"/>
    <property type="gene ID" value="ENSUMAG00000016473.1"/>
</dbReference>
<dbReference type="SUPFAM" id="SSF81321">
    <property type="entry name" value="Family A G protein-coupled receptor-like"/>
    <property type="match status" value="1"/>
</dbReference>
<organism evidence="10">
    <name type="scientific">Ursus maritimus</name>
    <name type="common">Polar bear</name>
    <name type="synonym">Thalarctos maritimus</name>
    <dbReference type="NCBI Taxonomy" id="29073"/>
    <lineage>
        <taxon>Eukaryota</taxon>
        <taxon>Metazoa</taxon>
        <taxon>Chordata</taxon>
        <taxon>Craniata</taxon>
        <taxon>Vertebrata</taxon>
        <taxon>Euteleostomi</taxon>
        <taxon>Mammalia</taxon>
        <taxon>Eutheria</taxon>
        <taxon>Laurasiatheria</taxon>
        <taxon>Carnivora</taxon>
        <taxon>Caniformia</taxon>
        <taxon>Ursidae</taxon>
        <taxon>Ursus</taxon>
    </lineage>
</organism>
<dbReference type="AlphaFoldDB" id="A0A452UNF6"/>
<dbReference type="Gene3D" id="1.20.1070.10">
    <property type="entry name" value="Rhodopsin 7-helix transmembrane proteins"/>
    <property type="match status" value="1"/>
</dbReference>
<keyword evidence="7" id="KW-0807">Transducer</keyword>
<evidence type="ECO:0000256" key="7">
    <source>
        <dbReference type="ARBA" id="ARBA00023224"/>
    </source>
</evidence>
<evidence type="ECO:0000256" key="6">
    <source>
        <dbReference type="ARBA" id="ARBA00023170"/>
    </source>
</evidence>
<dbReference type="GO" id="GO:0008188">
    <property type="term" value="F:neuropeptide receptor activity"/>
    <property type="evidence" value="ECO:0007669"/>
    <property type="project" value="TreeGrafter"/>
</dbReference>